<gene>
    <name evidence="1" type="ORF">T265_00367</name>
</gene>
<dbReference type="KEGG" id="ovi:T265_00367"/>
<dbReference type="RefSeq" id="XP_009162376.1">
    <property type="nucleotide sequence ID" value="XM_009164112.1"/>
</dbReference>
<dbReference type="GeneID" id="20314555"/>
<protein>
    <submittedName>
        <fullName evidence="1">Uncharacterized protein</fullName>
    </submittedName>
</protein>
<evidence type="ECO:0000313" key="2">
    <source>
        <dbReference type="Proteomes" id="UP000054324"/>
    </source>
</evidence>
<reference evidence="1 2" key="1">
    <citation type="submission" date="2013-11" db="EMBL/GenBank/DDBJ databases">
        <title>Opisthorchis viverrini - life in the bile duct.</title>
        <authorList>
            <person name="Young N.D."/>
            <person name="Nagarajan N."/>
            <person name="Lin S.J."/>
            <person name="Korhonen P.K."/>
            <person name="Jex A.R."/>
            <person name="Hall R.S."/>
            <person name="Safavi-Hemami H."/>
            <person name="Kaewkong W."/>
            <person name="Bertrand D."/>
            <person name="Gao S."/>
            <person name="Seet Q."/>
            <person name="Wongkham S."/>
            <person name="Teh B.T."/>
            <person name="Wongkham C."/>
            <person name="Intapan P.M."/>
            <person name="Maleewong W."/>
            <person name="Yang X."/>
            <person name="Hu M."/>
            <person name="Wang Z."/>
            <person name="Hofmann A."/>
            <person name="Sternberg P.W."/>
            <person name="Tan P."/>
            <person name="Wang J."/>
            <person name="Gasser R.B."/>
        </authorList>
    </citation>
    <scope>NUCLEOTIDE SEQUENCE [LARGE SCALE GENOMIC DNA]</scope>
</reference>
<accession>A0A075A6E3</accession>
<dbReference type="CTD" id="20314555"/>
<organism evidence="1 2">
    <name type="scientific">Opisthorchis viverrini</name>
    <name type="common">Southeast Asian liver fluke</name>
    <dbReference type="NCBI Taxonomy" id="6198"/>
    <lineage>
        <taxon>Eukaryota</taxon>
        <taxon>Metazoa</taxon>
        <taxon>Spiralia</taxon>
        <taxon>Lophotrochozoa</taxon>
        <taxon>Platyhelminthes</taxon>
        <taxon>Trematoda</taxon>
        <taxon>Digenea</taxon>
        <taxon>Opisthorchiida</taxon>
        <taxon>Opisthorchiata</taxon>
        <taxon>Opisthorchiidae</taxon>
        <taxon>Opisthorchis</taxon>
    </lineage>
</organism>
<sequence length="833" mass="93010">MVFGKNSSPTISELITPQLTLACPRSPLGSFCPIIRLMKTTQSRSSNESATKYESYYQQTHLRRSLPSPLTQAPRRSVSVVRDVFRHGPLATSMSLLTPLYLRIICISYHLQCATSTTFPQIIGERNCGSCNHCMTSMRFIQLMAIIMMTATGDATIPSKGSTRAGILPGHPSLDKSRETEFAFQPVPATVVFFNLLQLPSPLSLMWVVVILIHLVCRAYAVEAGEDEAIRLISINGDLRLHDIEFLEMQSSILARRAQIEQTTGTLLELINRKQVSRSKVYSSGPISYGQRGASDWSYEAYLVTDSLYFAINQIDAAIKLSPSVLAYREHRLMVSIHYYRNSRERWLRWLEREVTDRKVRGSNPTSASRLPMSRLGQPSSIPALVLPSGSIAARHRKGTIFFYEANSFTTLYEPLHMFVSLGTQLSTTWFGILHVTRRHKAHSSTGYQTEQWHCLNFGGISPPVPNITSPDELSDLLLRVQRSKATLDDASWIRKKAEHHLKDIYCSYCARNRVRKPVGLVSWRPWFVLGLFDLISLNGTQAERDFTIALDLASEVGSGGGFPISDSVSHMLRHLKAIAQHHNNEFQMAQWLEHEFTDRKVRGSNPTSVSPLLVSRLGQPGSIRALRATSGGIEARHRKGVTAALLNINLLLRVQRSKATLDDASWIRKKAEHHLKDIYCSYCARNRVRKPVGLVSWRPWFVLGLFDLISLNGTQAERDFTIALDLASEVGSGGGFPISDSVSHMLRHLKAIAQHHNNEFQMAQWLEHEFTDRKVRGSNPTSVSRLPVSRLGQPGSIRALVLPSGGIEARHRKGVTAALLNINVVALQGSGG</sequence>
<dbReference type="OrthoDB" id="6241227at2759"/>
<name>A0A075A6E3_OPIVI</name>
<evidence type="ECO:0000313" key="1">
    <source>
        <dbReference type="EMBL" id="KER33932.1"/>
    </source>
</evidence>
<dbReference type="Proteomes" id="UP000054324">
    <property type="component" value="Unassembled WGS sequence"/>
</dbReference>
<dbReference type="AlphaFoldDB" id="A0A075A6E3"/>
<dbReference type="EMBL" id="KL596621">
    <property type="protein sequence ID" value="KER33932.1"/>
    <property type="molecule type" value="Genomic_DNA"/>
</dbReference>
<keyword evidence="2" id="KW-1185">Reference proteome</keyword>
<proteinExistence type="predicted"/>